<gene>
    <name evidence="10" type="ORF">H9968_11510</name>
</gene>
<dbReference type="GO" id="GO:0005886">
    <property type="term" value="C:plasma membrane"/>
    <property type="evidence" value="ECO:0007669"/>
    <property type="project" value="TreeGrafter"/>
</dbReference>
<dbReference type="GO" id="GO:0008658">
    <property type="term" value="F:penicillin binding"/>
    <property type="evidence" value="ECO:0007669"/>
    <property type="project" value="InterPro"/>
</dbReference>
<keyword evidence="6" id="KW-0046">Antibiotic resistance</keyword>
<keyword evidence="5" id="KW-0378">Hydrolase</keyword>
<comment type="caution">
    <text evidence="10">The sequence shown here is derived from an EMBL/GenBank/DDBJ whole genome shotgun (WGS) entry which is preliminary data.</text>
</comment>
<feature type="chain" id="PRO_5039425158" description="beta-lactamase" evidence="8">
    <location>
        <begin position="22"/>
        <end position="329"/>
    </location>
</feature>
<dbReference type="InterPro" id="IPR001460">
    <property type="entry name" value="PCN-bd_Tpept"/>
</dbReference>
<dbReference type="EMBL" id="DXBR01000106">
    <property type="protein sequence ID" value="HIZ40522.1"/>
    <property type="molecule type" value="Genomic_DNA"/>
</dbReference>
<feature type="domain" description="Penicillin-binding protein transpeptidase" evidence="9">
    <location>
        <begin position="90"/>
        <end position="321"/>
    </location>
</feature>
<dbReference type="AlphaFoldDB" id="A0A9D2J8X4"/>
<evidence type="ECO:0000313" key="11">
    <source>
        <dbReference type="Proteomes" id="UP000824049"/>
    </source>
</evidence>
<evidence type="ECO:0000256" key="7">
    <source>
        <dbReference type="SAM" id="MobiDB-lite"/>
    </source>
</evidence>
<reference evidence="10" key="1">
    <citation type="journal article" date="2021" name="PeerJ">
        <title>Extensive microbial diversity within the chicken gut microbiome revealed by metagenomics and culture.</title>
        <authorList>
            <person name="Gilroy R."/>
            <person name="Ravi A."/>
            <person name="Getino M."/>
            <person name="Pursley I."/>
            <person name="Horton D.L."/>
            <person name="Alikhan N.F."/>
            <person name="Baker D."/>
            <person name="Gharbi K."/>
            <person name="Hall N."/>
            <person name="Watson M."/>
            <person name="Adriaenssens E.M."/>
            <person name="Foster-Nyarko E."/>
            <person name="Jarju S."/>
            <person name="Secka A."/>
            <person name="Antonio M."/>
            <person name="Oren A."/>
            <person name="Chaudhuri R.R."/>
            <person name="La Ragione R."/>
            <person name="Hildebrand F."/>
            <person name="Pallen M.J."/>
        </authorList>
    </citation>
    <scope>NUCLEOTIDE SEQUENCE</scope>
    <source>
        <strain evidence="10">CHK179-28034</strain>
    </source>
</reference>
<dbReference type="SUPFAM" id="SSF56601">
    <property type="entry name" value="beta-lactamase/transpeptidase-like"/>
    <property type="match status" value="1"/>
</dbReference>
<evidence type="ECO:0000256" key="1">
    <source>
        <dbReference type="ARBA" id="ARBA00001526"/>
    </source>
</evidence>
<evidence type="ECO:0000256" key="8">
    <source>
        <dbReference type="SAM" id="SignalP"/>
    </source>
</evidence>
<evidence type="ECO:0000256" key="3">
    <source>
        <dbReference type="ARBA" id="ARBA00012865"/>
    </source>
</evidence>
<evidence type="ECO:0000256" key="4">
    <source>
        <dbReference type="ARBA" id="ARBA00022729"/>
    </source>
</evidence>
<dbReference type="InterPro" id="IPR012338">
    <property type="entry name" value="Beta-lactam/transpept-like"/>
</dbReference>
<dbReference type="GO" id="GO:0071555">
    <property type="term" value="P:cell wall organization"/>
    <property type="evidence" value="ECO:0007669"/>
    <property type="project" value="TreeGrafter"/>
</dbReference>
<feature type="signal peptide" evidence="8">
    <location>
        <begin position="1"/>
        <end position="21"/>
    </location>
</feature>
<protein>
    <recommendedName>
        <fullName evidence="3">beta-lactamase</fullName>
        <ecNumber evidence="3">3.5.2.6</ecNumber>
    </recommendedName>
</protein>
<organism evidence="10 11">
    <name type="scientific">Candidatus Anaerobutyricum stercoris</name>
    <dbReference type="NCBI Taxonomy" id="2838457"/>
    <lineage>
        <taxon>Bacteria</taxon>
        <taxon>Bacillati</taxon>
        <taxon>Bacillota</taxon>
        <taxon>Clostridia</taxon>
        <taxon>Lachnospirales</taxon>
        <taxon>Lachnospiraceae</taxon>
        <taxon>Anaerobutyricum</taxon>
    </lineage>
</organism>
<dbReference type="GO" id="GO:0046677">
    <property type="term" value="P:response to antibiotic"/>
    <property type="evidence" value="ECO:0007669"/>
    <property type="project" value="UniProtKB-KW"/>
</dbReference>
<evidence type="ECO:0000256" key="6">
    <source>
        <dbReference type="ARBA" id="ARBA00023251"/>
    </source>
</evidence>
<evidence type="ECO:0000259" key="9">
    <source>
        <dbReference type="Pfam" id="PF00905"/>
    </source>
</evidence>
<dbReference type="Proteomes" id="UP000824049">
    <property type="component" value="Unassembled WGS sequence"/>
</dbReference>
<comment type="similarity">
    <text evidence="2">Belongs to the class-D beta-lactamase family.</text>
</comment>
<reference evidence="10" key="2">
    <citation type="submission" date="2021-04" db="EMBL/GenBank/DDBJ databases">
        <authorList>
            <person name="Gilroy R."/>
        </authorList>
    </citation>
    <scope>NUCLEOTIDE SEQUENCE</scope>
    <source>
        <strain evidence="10">CHK179-28034</strain>
    </source>
</reference>
<evidence type="ECO:0000256" key="2">
    <source>
        <dbReference type="ARBA" id="ARBA00007898"/>
    </source>
</evidence>
<dbReference type="Pfam" id="PF00905">
    <property type="entry name" value="Transpeptidase"/>
    <property type="match status" value="1"/>
</dbReference>
<evidence type="ECO:0000256" key="5">
    <source>
        <dbReference type="ARBA" id="ARBA00022801"/>
    </source>
</evidence>
<sequence length="329" mass="36928">MKKKNFLLCICMVLLCAVLSAGCTKTSREGKEQMNGDEQTEVENNTGTGMSGVPVEDAEKVSPESDTEAPVPQTEEADWSSYFDGLNGAAVIYDPSDNKYMIYNEELANTRRSPCSTFKIISSLTALEDGTIVPEDSTRTWSGEEFWNEDWNKDIDFEEAFRTSCVWYFREVIDEIGKERMQEALDTLSYGNCDISDWEGRQNTNNDNRALTGFWIESSLQISPKEQTEVMERIFGKDTIYSGNTIEELKNVMRAEEQNIADCTVYGKTGTGKAHGVLADAWFTGFAETPEGNVYFCVYLGENEGEDVSSTDARQIAMEILTDYCDHSL</sequence>
<dbReference type="Gene3D" id="3.40.710.10">
    <property type="entry name" value="DD-peptidase/beta-lactamase superfamily"/>
    <property type="match status" value="1"/>
</dbReference>
<name>A0A9D2J8X4_9FIRM</name>
<dbReference type="GO" id="GO:0008800">
    <property type="term" value="F:beta-lactamase activity"/>
    <property type="evidence" value="ECO:0007669"/>
    <property type="project" value="UniProtKB-EC"/>
</dbReference>
<dbReference type="InterPro" id="IPR050515">
    <property type="entry name" value="Beta-lactam/transpept"/>
</dbReference>
<dbReference type="EC" id="3.5.2.6" evidence="3"/>
<keyword evidence="4 8" id="KW-0732">Signal</keyword>
<dbReference type="PROSITE" id="PS51257">
    <property type="entry name" value="PROKAR_LIPOPROTEIN"/>
    <property type="match status" value="1"/>
</dbReference>
<proteinExistence type="inferred from homology"/>
<dbReference type="PANTHER" id="PTHR30627:SF6">
    <property type="entry name" value="BETA-LACTAMASE YBXI-RELATED"/>
    <property type="match status" value="1"/>
</dbReference>
<accession>A0A9D2J8X4</accession>
<evidence type="ECO:0000313" key="10">
    <source>
        <dbReference type="EMBL" id="HIZ40522.1"/>
    </source>
</evidence>
<feature type="region of interest" description="Disordered" evidence="7">
    <location>
        <begin position="28"/>
        <end position="75"/>
    </location>
</feature>
<dbReference type="PANTHER" id="PTHR30627">
    <property type="entry name" value="PEPTIDOGLYCAN D,D-TRANSPEPTIDASE"/>
    <property type="match status" value="1"/>
</dbReference>
<comment type="catalytic activity">
    <reaction evidence="1">
        <text>a beta-lactam + H2O = a substituted beta-amino acid</text>
        <dbReference type="Rhea" id="RHEA:20401"/>
        <dbReference type="ChEBI" id="CHEBI:15377"/>
        <dbReference type="ChEBI" id="CHEBI:35627"/>
        <dbReference type="ChEBI" id="CHEBI:140347"/>
        <dbReference type="EC" id="3.5.2.6"/>
    </reaction>
</comment>